<proteinExistence type="predicted"/>
<name>A0A444GS37_9FLAO</name>
<dbReference type="InterPro" id="IPR014030">
    <property type="entry name" value="Ketoacyl_synth_N"/>
</dbReference>
<keyword evidence="1" id="KW-0808">Transferase</keyword>
<dbReference type="AlphaFoldDB" id="A0A444GS37"/>
<dbReference type="GO" id="GO:0005829">
    <property type="term" value="C:cytosol"/>
    <property type="evidence" value="ECO:0007669"/>
    <property type="project" value="TreeGrafter"/>
</dbReference>
<organism evidence="3 4">
    <name type="scientific">Flavobacterium cerinum</name>
    <dbReference type="NCBI Taxonomy" id="2502784"/>
    <lineage>
        <taxon>Bacteria</taxon>
        <taxon>Pseudomonadati</taxon>
        <taxon>Bacteroidota</taxon>
        <taxon>Flavobacteriia</taxon>
        <taxon>Flavobacteriales</taxon>
        <taxon>Flavobacteriaceae</taxon>
        <taxon>Flavobacterium</taxon>
    </lineage>
</organism>
<dbReference type="SUPFAM" id="SSF53901">
    <property type="entry name" value="Thiolase-like"/>
    <property type="match status" value="1"/>
</dbReference>
<dbReference type="EMBL" id="SBII01000011">
    <property type="protein sequence ID" value="RWW93751.1"/>
    <property type="molecule type" value="Genomic_DNA"/>
</dbReference>
<dbReference type="Pfam" id="PF00109">
    <property type="entry name" value="ketoacyl-synt"/>
    <property type="match status" value="1"/>
</dbReference>
<reference evidence="3 4" key="1">
    <citation type="submission" date="2019-01" db="EMBL/GenBank/DDBJ databases">
        <title>Flavobacterium sp. nov.,isolated from freshwater.</title>
        <authorList>
            <person name="Zhang R."/>
            <person name="Du Z.-J."/>
        </authorList>
    </citation>
    <scope>NUCLEOTIDE SEQUENCE [LARGE SCALE GENOMIC DNA]</scope>
    <source>
        <strain evidence="3 4">1E403</strain>
    </source>
</reference>
<dbReference type="InterPro" id="IPR000794">
    <property type="entry name" value="Beta-ketoacyl_synthase"/>
</dbReference>
<gene>
    <name evidence="3" type="ORF">EPI11_14540</name>
</gene>
<dbReference type="Proteomes" id="UP000287527">
    <property type="component" value="Unassembled WGS sequence"/>
</dbReference>
<evidence type="ECO:0000259" key="2">
    <source>
        <dbReference type="Pfam" id="PF00109"/>
    </source>
</evidence>
<feature type="domain" description="Beta-ketoacyl synthase-like N-terminal" evidence="2">
    <location>
        <begin position="47"/>
        <end position="219"/>
    </location>
</feature>
<evidence type="ECO:0000313" key="3">
    <source>
        <dbReference type="EMBL" id="RWW93751.1"/>
    </source>
</evidence>
<dbReference type="GO" id="GO:0004315">
    <property type="term" value="F:3-oxoacyl-[acyl-carrier-protein] synthase activity"/>
    <property type="evidence" value="ECO:0007669"/>
    <property type="project" value="TreeGrafter"/>
</dbReference>
<protein>
    <submittedName>
        <fullName evidence="3">3-oxoacyl-ACP synthase</fullName>
    </submittedName>
</protein>
<dbReference type="PANTHER" id="PTHR11712">
    <property type="entry name" value="POLYKETIDE SYNTHASE-RELATED"/>
    <property type="match status" value="1"/>
</dbReference>
<dbReference type="GO" id="GO:0006633">
    <property type="term" value="P:fatty acid biosynthetic process"/>
    <property type="evidence" value="ECO:0007669"/>
    <property type="project" value="TreeGrafter"/>
</dbReference>
<dbReference type="OrthoDB" id="1404523at2"/>
<accession>A0A444GS37</accession>
<sequence length="354" mass="38779">MKRTYINGTGCVSAQKTMNTAFLEEIIINENDNILELTLPDYKDFIAPAAGRRMAKGVKNGIVASARAMKEAGVENLDAIITGTGMGCSVDSEKFLKALLDNKEEFLTPTSFIQSTHNTVGGQIALGLQCKAYNFTYVNGAVSFESSLIDAKMQIDEGEAATVLVGGVEESADATMNLLQLSGAIKSKSEMPFSILGSETNGAVFSEGAMFFVLEDKKTATTYAELIDVSIYNVLEKDELETKLELFLKHNNFSIQDIDAVILGYNGDTEFDGYYNILSQGVFKEATQVYYKHLSGEFNTASAFGLWVASHIVKLQEVPSVLQVNGITSKHYKNILLYNQYRGQDHSFTLISQC</sequence>
<evidence type="ECO:0000313" key="4">
    <source>
        <dbReference type="Proteomes" id="UP000287527"/>
    </source>
</evidence>
<dbReference type="RefSeq" id="WP_128390707.1">
    <property type="nucleotide sequence ID" value="NZ_SBII01000011.1"/>
</dbReference>
<dbReference type="PANTHER" id="PTHR11712:SF336">
    <property type="entry name" value="3-OXOACYL-[ACYL-CARRIER-PROTEIN] SYNTHASE, MITOCHONDRIAL"/>
    <property type="match status" value="1"/>
</dbReference>
<dbReference type="Gene3D" id="3.40.47.10">
    <property type="match status" value="1"/>
</dbReference>
<evidence type="ECO:0000256" key="1">
    <source>
        <dbReference type="ARBA" id="ARBA00022679"/>
    </source>
</evidence>
<dbReference type="InterPro" id="IPR016039">
    <property type="entry name" value="Thiolase-like"/>
</dbReference>
<comment type="caution">
    <text evidence="3">The sequence shown here is derived from an EMBL/GenBank/DDBJ whole genome shotgun (WGS) entry which is preliminary data.</text>
</comment>
<keyword evidence="4" id="KW-1185">Reference proteome</keyword>